<keyword evidence="18" id="KW-1185">Reference proteome</keyword>
<evidence type="ECO:0000256" key="7">
    <source>
        <dbReference type="ARBA" id="ARBA00022840"/>
    </source>
</evidence>
<name>A0ABZ2KM77_9BACT</name>
<dbReference type="InterPro" id="IPR054594">
    <property type="entry name" value="Lon_lid"/>
</dbReference>
<dbReference type="CDD" id="cd19500">
    <property type="entry name" value="RecA-like_Lon"/>
    <property type="match status" value="1"/>
</dbReference>
<feature type="coiled-coil region" evidence="13">
    <location>
        <begin position="188"/>
        <end position="264"/>
    </location>
</feature>
<dbReference type="PROSITE" id="PS01046">
    <property type="entry name" value="LON_SER"/>
    <property type="match status" value="1"/>
</dbReference>
<evidence type="ECO:0000256" key="5">
    <source>
        <dbReference type="ARBA" id="ARBA00022801"/>
    </source>
</evidence>
<keyword evidence="7 9" id="KW-0067">ATP-binding</keyword>
<dbReference type="Gene3D" id="3.30.230.10">
    <property type="match status" value="1"/>
</dbReference>
<feature type="domain" description="Lon N-terminal" evidence="16">
    <location>
        <begin position="8"/>
        <end position="202"/>
    </location>
</feature>
<dbReference type="SUPFAM" id="SSF52540">
    <property type="entry name" value="P-loop containing nucleoside triphosphate hydrolases"/>
    <property type="match status" value="1"/>
</dbReference>
<dbReference type="Pfam" id="PF05362">
    <property type="entry name" value="Lon_C"/>
    <property type="match status" value="1"/>
</dbReference>
<dbReference type="SUPFAM" id="SSF88697">
    <property type="entry name" value="PUA domain-like"/>
    <property type="match status" value="1"/>
</dbReference>
<evidence type="ECO:0000256" key="6">
    <source>
        <dbReference type="ARBA" id="ARBA00022825"/>
    </source>
</evidence>
<dbReference type="Gene3D" id="2.30.130.40">
    <property type="entry name" value="LON domain-like"/>
    <property type="match status" value="1"/>
</dbReference>
<comment type="similarity">
    <text evidence="9 10 11 12">Belongs to the peptidase S16 family.</text>
</comment>
<dbReference type="EC" id="3.4.21.53" evidence="9 10"/>
<protein>
    <recommendedName>
        <fullName evidence="9 10">Lon protease</fullName>
        <ecNumber evidence="9 10">3.4.21.53</ecNumber>
    </recommendedName>
    <alternativeName>
        <fullName evidence="9">ATP-dependent protease La</fullName>
    </alternativeName>
</protein>
<dbReference type="Gene3D" id="1.20.58.1480">
    <property type="match status" value="1"/>
</dbReference>
<comment type="induction">
    <text evidence="9">By heat shock.</text>
</comment>
<evidence type="ECO:0000256" key="13">
    <source>
        <dbReference type="SAM" id="Coils"/>
    </source>
</evidence>
<gene>
    <name evidence="9 17" type="primary">lon</name>
    <name evidence="17" type="ORF">LZC95_16490</name>
</gene>
<dbReference type="InterPro" id="IPR003111">
    <property type="entry name" value="Lon_prtase_N"/>
</dbReference>
<keyword evidence="3 9" id="KW-0645">Protease</keyword>
<dbReference type="InterPro" id="IPR027417">
    <property type="entry name" value="P-loop_NTPase"/>
</dbReference>
<dbReference type="SMART" id="SM00382">
    <property type="entry name" value="AAA"/>
    <property type="match status" value="1"/>
</dbReference>
<evidence type="ECO:0000256" key="1">
    <source>
        <dbReference type="ARBA" id="ARBA00004496"/>
    </source>
</evidence>
<dbReference type="InterPro" id="IPR003593">
    <property type="entry name" value="AAA+_ATPase"/>
</dbReference>
<dbReference type="PROSITE" id="PS51786">
    <property type="entry name" value="LON_PROTEOLYTIC"/>
    <property type="match status" value="1"/>
</dbReference>
<dbReference type="InterPro" id="IPR015947">
    <property type="entry name" value="PUA-like_sf"/>
</dbReference>
<dbReference type="InterPro" id="IPR014721">
    <property type="entry name" value="Ribsml_uS5_D2-typ_fold_subgr"/>
</dbReference>
<dbReference type="PANTHER" id="PTHR10046">
    <property type="entry name" value="ATP DEPENDENT LON PROTEASE FAMILY MEMBER"/>
    <property type="match status" value="1"/>
</dbReference>
<comment type="subcellular location">
    <subcellularLocation>
        <location evidence="1 9 10">Cytoplasm</location>
    </subcellularLocation>
</comment>
<dbReference type="InterPro" id="IPR027543">
    <property type="entry name" value="Lon_bac"/>
</dbReference>
<dbReference type="PRINTS" id="PR00830">
    <property type="entry name" value="ENDOLAPTASE"/>
</dbReference>
<dbReference type="Proteomes" id="UP001379533">
    <property type="component" value="Chromosome"/>
</dbReference>
<dbReference type="SMART" id="SM00464">
    <property type="entry name" value="LON"/>
    <property type="match status" value="1"/>
</dbReference>
<feature type="region of interest" description="Disordered" evidence="14">
    <location>
        <begin position="810"/>
        <end position="832"/>
    </location>
</feature>
<dbReference type="NCBIfam" id="TIGR00763">
    <property type="entry name" value="lon"/>
    <property type="match status" value="1"/>
</dbReference>
<evidence type="ECO:0000256" key="8">
    <source>
        <dbReference type="ARBA" id="ARBA00023016"/>
    </source>
</evidence>
<dbReference type="GO" id="GO:0004252">
    <property type="term" value="F:serine-type endopeptidase activity"/>
    <property type="evidence" value="ECO:0007669"/>
    <property type="project" value="UniProtKB-EC"/>
</dbReference>
<dbReference type="InterPro" id="IPR046336">
    <property type="entry name" value="Lon_prtase_N_sf"/>
</dbReference>
<evidence type="ECO:0000259" key="16">
    <source>
        <dbReference type="PROSITE" id="PS51787"/>
    </source>
</evidence>
<evidence type="ECO:0000256" key="9">
    <source>
        <dbReference type="HAMAP-Rule" id="MF_01973"/>
    </source>
</evidence>
<evidence type="ECO:0000256" key="12">
    <source>
        <dbReference type="RuleBase" id="RU000591"/>
    </source>
</evidence>
<dbReference type="InterPro" id="IPR008269">
    <property type="entry name" value="Lon_proteolytic"/>
</dbReference>
<organism evidence="17 18">
    <name type="scientific">Pendulispora brunnea</name>
    <dbReference type="NCBI Taxonomy" id="2905690"/>
    <lineage>
        <taxon>Bacteria</taxon>
        <taxon>Pseudomonadati</taxon>
        <taxon>Myxococcota</taxon>
        <taxon>Myxococcia</taxon>
        <taxon>Myxococcales</taxon>
        <taxon>Sorangiineae</taxon>
        <taxon>Pendulisporaceae</taxon>
        <taxon>Pendulispora</taxon>
    </lineage>
</organism>
<evidence type="ECO:0000256" key="11">
    <source>
        <dbReference type="PROSITE-ProRule" id="PRU01122"/>
    </source>
</evidence>
<keyword evidence="13" id="KW-0175">Coiled coil</keyword>
<dbReference type="InterPro" id="IPR020568">
    <property type="entry name" value="Ribosomal_Su5_D2-typ_SF"/>
</dbReference>
<sequence>MNNKRRIVPLLPLRDIVVFPHMGTRLFVGRERSINALDAAMVRDKEIFLAAQKDAKANEPVPDDIFSVGTLGAVRQLLRLPDGTVQVVVEGVKRARVRRYVQTDEFFLVEAEEIAETGTRTVEVEALMRSSQAAFEMYVKLNKKVQPEVLVEVQSVDDPARLADMIVANLLTIKLADKQALLECEDASKRLERLHELMQAEIEILQVEKKIRSRVKKQMEKTQKEYYLNEQMQAIQKELGGGERDEFKNEIQEIEDQIKTKRMSKEATAKVKKELKKLKMMHPTSAEATVVRNYIDWILSLPWYDKSEENYDLGAAEEILDEDHYGLKRIKERILEYLAVQALTKKLKGPVLCFVGPPGVGKTSLCKSIARATGRKFVRLSLGGVRDEAEIRGHRRTYIGAMPGKLIQSLKKAGTNNPVFLLDEVDKMSTDFRGDPAAALLEVLDGEQNDTFNDHYLDVDYDLSDVMFITTANTLSAIPVPLQDRMEIIQLSGYTEFEKLNIAVKYLVPRQKKECGLENVDFTVTESAIRTVIHHYTREAGVRSLEREIASICRKVARQVVNDSKKAGSDDGDTKALEPIVVEAKSIPKYLGVPKYRLGKKEEHDEIGLTNGLSVTSNGGGELLACEVAVVSGKGKLAITGLLEKGMEESAHAAMSYVRSRAQILGLDTDFYQKVDVHVHFPEFIRKDGPSAGVTMATSLASALIKVPVKRDLAMTGEITLRGRVLPIGGLKEKLLAAHRSGITTVIVPRENRKDLREVPRRVLRATRIVLVEHMDEVLREALCLEDPDSVFGKPRESWQYVDGELVVRGPGAPRVQAPPPVVDPEPAGTPH</sequence>
<dbReference type="Gene3D" id="3.40.50.300">
    <property type="entry name" value="P-loop containing nucleotide triphosphate hydrolases"/>
    <property type="match status" value="1"/>
</dbReference>
<evidence type="ECO:0000256" key="3">
    <source>
        <dbReference type="ARBA" id="ARBA00022670"/>
    </source>
</evidence>
<evidence type="ECO:0000313" key="17">
    <source>
        <dbReference type="EMBL" id="WXA98423.1"/>
    </source>
</evidence>
<accession>A0ABZ2KM77</accession>
<dbReference type="InterPro" id="IPR004815">
    <property type="entry name" value="Lon_bac/euk-typ"/>
</dbReference>
<dbReference type="InterPro" id="IPR003959">
    <property type="entry name" value="ATPase_AAA_core"/>
</dbReference>
<proteinExistence type="evidence at transcript level"/>
<keyword evidence="5 9" id="KW-0378">Hydrolase</keyword>
<dbReference type="Pfam" id="PF22667">
    <property type="entry name" value="Lon_lid"/>
    <property type="match status" value="1"/>
</dbReference>
<dbReference type="HAMAP" id="MF_01973">
    <property type="entry name" value="lon_bact"/>
    <property type="match status" value="1"/>
</dbReference>
<evidence type="ECO:0000256" key="4">
    <source>
        <dbReference type="ARBA" id="ARBA00022741"/>
    </source>
</evidence>
<evidence type="ECO:0000256" key="2">
    <source>
        <dbReference type="ARBA" id="ARBA00022490"/>
    </source>
</evidence>
<comment type="function">
    <text evidence="9">ATP-dependent serine protease that mediates the selective degradation of mutant and abnormal proteins as well as certain short-lived regulatory proteins. Required for cellular homeostasis and for survival from DNA damage and developmental changes induced by stress. Degrades polypeptides processively to yield small peptide fragments that are 5 to 10 amino acids long. Binds to DNA in a double-stranded, site-specific manner.</text>
</comment>
<keyword evidence="6 9" id="KW-0720">Serine protease</keyword>
<dbReference type="NCBIfam" id="NF008053">
    <property type="entry name" value="PRK10787.1"/>
    <property type="match status" value="1"/>
</dbReference>
<feature type="binding site" evidence="9">
    <location>
        <begin position="356"/>
        <end position="363"/>
    </location>
    <ligand>
        <name>ATP</name>
        <dbReference type="ChEBI" id="CHEBI:30616"/>
    </ligand>
</feature>
<feature type="active site" evidence="9 11">
    <location>
        <position position="734"/>
    </location>
</feature>
<dbReference type="Pfam" id="PF00004">
    <property type="entry name" value="AAA"/>
    <property type="match status" value="1"/>
</dbReference>
<dbReference type="Pfam" id="PF02190">
    <property type="entry name" value="LON_substr_bdg"/>
    <property type="match status" value="1"/>
</dbReference>
<keyword evidence="8 9" id="KW-0346">Stress response</keyword>
<evidence type="ECO:0000259" key="15">
    <source>
        <dbReference type="PROSITE" id="PS51786"/>
    </source>
</evidence>
<evidence type="ECO:0000256" key="14">
    <source>
        <dbReference type="SAM" id="MobiDB-lite"/>
    </source>
</evidence>
<evidence type="ECO:0000256" key="10">
    <source>
        <dbReference type="PIRNR" id="PIRNR001174"/>
    </source>
</evidence>
<dbReference type="Gene3D" id="1.20.5.5270">
    <property type="match status" value="1"/>
</dbReference>
<comment type="catalytic activity">
    <reaction evidence="9 10 11">
        <text>Hydrolysis of proteins in presence of ATP.</text>
        <dbReference type="EC" id="3.4.21.53"/>
    </reaction>
</comment>
<evidence type="ECO:0000313" key="18">
    <source>
        <dbReference type="Proteomes" id="UP001379533"/>
    </source>
</evidence>
<feature type="active site" evidence="9 11">
    <location>
        <position position="691"/>
    </location>
</feature>
<dbReference type="Gene3D" id="1.10.8.60">
    <property type="match status" value="1"/>
</dbReference>
<dbReference type="PROSITE" id="PS51787">
    <property type="entry name" value="LON_N"/>
    <property type="match status" value="1"/>
</dbReference>
<keyword evidence="4 9" id="KW-0547">Nucleotide-binding</keyword>
<keyword evidence="2 9" id="KW-0963">Cytoplasm</keyword>
<dbReference type="EMBL" id="CP089982">
    <property type="protein sequence ID" value="WXA98423.1"/>
    <property type="molecule type" value="Genomic_DNA"/>
</dbReference>
<dbReference type="InterPro" id="IPR008268">
    <property type="entry name" value="Peptidase_S16_AS"/>
</dbReference>
<dbReference type="PIRSF" id="PIRSF001174">
    <property type="entry name" value="Lon_proteas"/>
    <property type="match status" value="1"/>
</dbReference>
<dbReference type="SUPFAM" id="SSF54211">
    <property type="entry name" value="Ribosomal protein S5 domain 2-like"/>
    <property type="match status" value="1"/>
</dbReference>
<feature type="domain" description="Lon proteolytic" evidence="15">
    <location>
        <begin position="604"/>
        <end position="785"/>
    </location>
</feature>
<reference evidence="17 18" key="1">
    <citation type="submission" date="2021-12" db="EMBL/GenBank/DDBJ databases">
        <title>Discovery of the Pendulisporaceae a myxobacterial family with distinct sporulation behavior and unique specialized metabolism.</title>
        <authorList>
            <person name="Garcia R."/>
            <person name="Popoff A."/>
            <person name="Bader C.D."/>
            <person name="Loehr J."/>
            <person name="Walesch S."/>
            <person name="Walt C."/>
            <person name="Boldt J."/>
            <person name="Bunk B."/>
            <person name="Haeckl F.J.F.P.J."/>
            <person name="Gunesch A.P."/>
            <person name="Birkelbach J."/>
            <person name="Nuebel U."/>
            <person name="Pietschmann T."/>
            <person name="Bach T."/>
            <person name="Mueller R."/>
        </authorList>
    </citation>
    <scope>NUCLEOTIDE SEQUENCE [LARGE SCALE GENOMIC DNA]</scope>
    <source>
        <strain evidence="17 18">MSr12523</strain>
    </source>
</reference>
<comment type="subunit">
    <text evidence="9 10">Homohexamer. Organized in a ring with a central cavity.</text>
</comment>
<feature type="compositionally biased region" description="Pro residues" evidence="14">
    <location>
        <begin position="817"/>
        <end position="832"/>
    </location>
</feature>
<dbReference type="InterPro" id="IPR027065">
    <property type="entry name" value="Lon_Prtase"/>
</dbReference>